<dbReference type="Proteomes" id="UP001140091">
    <property type="component" value="Unassembled WGS sequence"/>
</dbReference>
<evidence type="ECO:0000313" key="2">
    <source>
        <dbReference type="Proteomes" id="UP001140091"/>
    </source>
</evidence>
<gene>
    <name evidence="1" type="ORF">H1R20_g1394</name>
</gene>
<name>A0A9W8JRP4_9AGAR</name>
<sequence>MPPSPPVAAAQCFVLPQELIDMVIDEVQDDFSSLKTFGLIGRQWCQRSREYLFKAIDLSELLIHPLSPAARCKQFLEILEAKPQLCRSIQRLTIAGSTTDDEQKAPGWLQVCPDDVIKALSLLTDVRAFGLGEGLEHLDWSLLPLPLKVAIHSFMFRHNIVELSLSGVSFMEIIPLLQHPSLQQLRLHIVSPSSADDDAFLPLNIRPKSDCEVSGMVSKPLQKLYFCGNGYLMELLLAGMKDPQATLNFFQITELEVGTLYFDESMEYVWETFYPECCQNVERYTVSPGGIPPPSYFPDDIPPFHMPLFAFDCFPKLKHLRVMLPSYYLPYAEHNSIPYLFDSFNIVTSSKPMPLETFNLEIDFKDIDKDVEPVDITEFVAEIAKREDIWQRMDEILGSREAFPHLATVCIHITLTYCKFTESDEEWDAIENTILAFMPNLKERVSVWGYMPYV</sequence>
<dbReference type="AlphaFoldDB" id="A0A9W8JRP4"/>
<organism evidence="1 2">
    <name type="scientific">Candolleomyces eurysporus</name>
    <dbReference type="NCBI Taxonomy" id="2828524"/>
    <lineage>
        <taxon>Eukaryota</taxon>
        <taxon>Fungi</taxon>
        <taxon>Dikarya</taxon>
        <taxon>Basidiomycota</taxon>
        <taxon>Agaricomycotina</taxon>
        <taxon>Agaricomycetes</taxon>
        <taxon>Agaricomycetidae</taxon>
        <taxon>Agaricales</taxon>
        <taxon>Agaricineae</taxon>
        <taxon>Psathyrellaceae</taxon>
        <taxon>Candolleomyces</taxon>
    </lineage>
</organism>
<feature type="non-terminal residue" evidence="1">
    <location>
        <position position="454"/>
    </location>
</feature>
<comment type="caution">
    <text evidence="1">The sequence shown here is derived from an EMBL/GenBank/DDBJ whole genome shotgun (WGS) entry which is preliminary data.</text>
</comment>
<dbReference type="EMBL" id="JANBPK010000393">
    <property type="protein sequence ID" value="KAJ2935703.1"/>
    <property type="molecule type" value="Genomic_DNA"/>
</dbReference>
<proteinExistence type="predicted"/>
<dbReference type="OrthoDB" id="2745898at2759"/>
<evidence type="ECO:0000313" key="1">
    <source>
        <dbReference type="EMBL" id="KAJ2935703.1"/>
    </source>
</evidence>
<accession>A0A9W8JRP4</accession>
<protein>
    <submittedName>
        <fullName evidence="1">Uncharacterized protein</fullName>
    </submittedName>
</protein>
<reference evidence="1" key="1">
    <citation type="submission" date="2022-06" db="EMBL/GenBank/DDBJ databases">
        <title>Genome Sequence of Candolleomyces eurysporus.</title>
        <authorList>
            <person name="Buettner E."/>
        </authorList>
    </citation>
    <scope>NUCLEOTIDE SEQUENCE</scope>
    <source>
        <strain evidence="1">VTCC 930004</strain>
    </source>
</reference>
<keyword evidence="2" id="KW-1185">Reference proteome</keyword>